<dbReference type="InterPro" id="IPR023213">
    <property type="entry name" value="CAT-like_dom_sf"/>
</dbReference>
<reference evidence="3 4" key="1">
    <citation type="journal article" date="2020" name="G3 (Bethesda)">
        <title>Improved Reference Genome for Cyclotella cryptica CCMP332, a Model for Cell Wall Morphogenesis, Salinity Adaptation, and Lipid Production in Diatoms (Bacillariophyta).</title>
        <authorList>
            <person name="Roberts W.R."/>
            <person name="Downey K.M."/>
            <person name="Ruck E.C."/>
            <person name="Traller J.C."/>
            <person name="Alverson A.J."/>
        </authorList>
    </citation>
    <scope>NUCLEOTIDE SEQUENCE [LARGE SCALE GENOMIC DNA]</scope>
    <source>
        <strain evidence="3 4">CCMP332</strain>
    </source>
</reference>
<evidence type="ECO:0000256" key="2">
    <source>
        <dbReference type="SAM" id="SignalP"/>
    </source>
</evidence>
<comment type="caution">
    <text evidence="3">The sequence shown here is derived from an EMBL/GenBank/DDBJ whole genome shotgun (WGS) entry which is preliminary data.</text>
</comment>
<protein>
    <submittedName>
        <fullName evidence="3">Uncharacterized protein</fullName>
    </submittedName>
</protein>
<dbReference type="AlphaFoldDB" id="A0ABD3Q8I1"/>
<proteinExistence type="predicted"/>
<keyword evidence="2" id="KW-0732">Signal</keyword>
<sequence length="530" mass="59183">MPLATALIIAAAAYAAKGKDEAKNSDGDNGSGQEPDITPAFLEGKTPIELLPLEQKLTIFEHPISTVSFYECPPSTNTNVLIRKLQSRVEIILKANPWLGGWLVRGKGVGSFDNTHRLWYDPTGEEMAPTIFQHLSFKDAPLRKSTELVDYEDILSKSAALVKDNPLIVNRKGEPLFRVTVILEPRDALDSAAVEVTNGNEETDDSRMGGFALVVSMSHVCGDAHTYYRIYNMLLGLTPVTALISQRELEFSTRVMDLMGKQEAHYVSHITTDPAWAKLFRLSSDVNDDPEAELQGRMFLVNRHWVGNIKAQSLASGNISDVCKSTLRSPMSNAFVYELESSQNPTQSTNDILVSWFWNAVKPDVGMMAVNLRDRIGVVSNNHVGNYNNPISYTQEDYKTPQLIRESLRSCKRSGVAEENGVPTVLPRAHPGLSFSIVTNWSSFRPLSDTRIIEEDDDDSEWNRNDQLIFVRHVPLMYPKQMLKSMPRRMSFMVIFSSGEEDIGCFLAAPGRVMKEVDSCGLVKEMLAQF</sequence>
<keyword evidence="4" id="KW-1185">Reference proteome</keyword>
<dbReference type="EMBL" id="JABMIG020000064">
    <property type="protein sequence ID" value="KAL3796279.1"/>
    <property type="molecule type" value="Genomic_DNA"/>
</dbReference>
<dbReference type="Proteomes" id="UP001516023">
    <property type="component" value="Unassembled WGS sequence"/>
</dbReference>
<feature type="chain" id="PRO_5044752826" evidence="2">
    <location>
        <begin position="19"/>
        <end position="530"/>
    </location>
</feature>
<dbReference type="Gene3D" id="3.30.559.10">
    <property type="entry name" value="Chloramphenicol acetyltransferase-like domain"/>
    <property type="match status" value="1"/>
</dbReference>
<gene>
    <name evidence="3" type="ORF">HJC23_008599</name>
</gene>
<feature type="region of interest" description="Disordered" evidence="1">
    <location>
        <begin position="20"/>
        <end position="39"/>
    </location>
</feature>
<evidence type="ECO:0000313" key="4">
    <source>
        <dbReference type="Proteomes" id="UP001516023"/>
    </source>
</evidence>
<accession>A0ABD3Q8I1</accession>
<feature type="signal peptide" evidence="2">
    <location>
        <begin position="1"/>
        <end position="18"/>
    </location>
</feature>
<name>A0ABD3Q8I1_9STRA</name>
<evidence type="ECO:0000313" key="3">
    <source>
        <dbReference type="EMBL" id="KAL3796279.1"/>
    </source>
</evidence>
<evidence type="ECO:0000256" key="1">
    <source>
        <dbReference type="SAM" id="MobiDB-lite"/>
    </source>
</evidence>
<organism evidence="3 4">
    <name type="scientific">Cyclotella cryptica</name>
    <dbReference type="NCBI Taxonomy" id="29204"/>
    <lineage>
        <taxon>Eukaryota</taxon>
        <taxon>Sar</taxon>
        <taxon>Stramenopiles</taxon>
        <taxon>Ochrophyta</taxon>
        <taxon>Bacillariophyta</taxon>
        <taxon>Coscinodiscophyceae</taxon>
        <taxon>Thalassiosirophycidae</taxon>
        <taxon>Stephanodiscales</taxon>
        <taxon>Stephanodiscaceae</taxon>
        <taxon>Cyclotella</taxon>
    </lineage>
</organism>